<protein>
    <submittedName>
        <fullName evidence="1">Uncharacterized protein</fullName>
    </submittedName>
</protein>
<evidence type="ECO:0000313" key="1">
    <source>
        <dbReference type="EMBL" id="JAE39212.1"/>
    </source>
</evidence>
<sequence length="51" mass="5702">MNIYFGTTFLLKDSRNKCSLEVCSDNEVAGAQSTEREWETDHSILLDGCAC</sequence>
<dbReference type="AlphaFoldDB" id="A0A0A9HR70"/>
<reference evidence="1" key="1">
    <citation type="submission" date="2014-09" db="EMBL/GenBank/DDBJ databases">
        <authorList>
            <person name="Magalhaes I.L.F."/>
            <person name="Oliveira U."/>
            <person name="Santos F.R."/>
            <person name="Vidigal T.H.D.A."/>
            <person name="Brescovit A.D."/>
            <person name="Santos A.J."/>
        </authorList>
    </citation>
    <scope>NUCLEOTIDE SEQUENCE</scope>
    <source>
        <tissue evidence="1">Shoot tissue taken approximately 20 cm above the soil surface</tissue>
    </source>
</reference>
<name>A0A0A9HR70_ARUDO</name>
<reference evidence="1" key="2">
    <citation type="journal article" date="2015" name="Data Brief">
        <title>Shoot transcriptome of the giant reed, Arundo donax.</title>
        <authorList>
            <person name="Barrero R.A."/>
            <person name="Guerrero F.D."/>
            <person name="Moolhuijzen P."/>
            <person name="Goolsby J.A."/>
            <person name="Tidwell J."/>
            <person name="Bellgard S.E."/>
            <person name="Bellgard M.I."/>
        </authorList>
    </citation>
    <scope>NUCLEOTIDE SEQUENCE</scope>
    <source>
        <tissue evidence="1">Shoot tissue taken approximately 20 cm above the soil surface</tissue>
    </source>
</reference>
<accession>A0A0A9HR70</accession>
<organism evidence="1">
    <name type="scientific">Arundo donax</name>
    <name type="common">Giant reed</name>
    <name type="synonym">Donax arundinaceus</name>
    <dbReference type="NCBI Taxonomy" id="35708"/>
    <lineage>
        <taxon>Eukaryota</taxon>
        <taxon>Viridiplantae</taxon>
        <taxon>Streptophyta</taxon>
        <taxon>Embryophyta</taxon>
        <taxon>Tracheophyta</taxon>
        <taxon>Spermatophyta</taxon>
        <taxon>Magnoliopsida</taxon>
        <taxon>Liliopsida</taxon>
        <taxon>Poales</taxon>
        <taxon>Poaceae</taxon>
        <taxon>PACMAD clade</taxon>
        <taxon>Arundinoideae</taxon>
        <taxon>Arundineae</taxon>
        <taxon>Arundo</taxon>
    </lineage>
</organism>
<dbReference type="EMBL" id="GBRH01158684">
    <property type="protein sequence ID" value="JAE39212.1"/>
    <property type="molecule type" value="Transcribed_RNA"/>
</dbReference>
<proteinExistence type="predicted"/>